<evidence type="ECO:0000256" key="1">
    <source>
        <dbReference type="SAM" id="Phobius"/>
    </source>
</evidence>
<reference evidence="2 3" key="1">
    <citation type="journal article" date="2014" name="Genome Announc.">
        <title>Draft Genome Sequences of Three Strains of Bacteroides pyogenes Isolated from a Cat and Swine.</title>
        <authorList>
            <person name="Sakamoto M."/>
            <person name="Oshima K."/>
            <person name="Suda W."/>
            <person name="Kitamura K."/>
            <person name="Iida T."/>
            <person name="Hattori M."/>
            <person name="Ohkuma M."/>
        </authorList>
    </citation>
    <scope>NUCLEOTIDE SEQUENCE [LARGE SCALE GENOMIC DNA]</scope>
    <source>
        <strain evidence="2 3">JCM 6292</strain>
    </source>
</reference>
<gene>
    <name evidence="2" type="ORF">JCM6292_3515</name>
</gene>
<dbReference type="EMBL" id="BAIQ01000051">
    <property type="protein sequence ID" value="GAE16986.1"/>
    <property type="molecule type" value="Genomic_DNA"/>
</dbReference>
<sequence length="60" mass="6453">MVADLRDGVITAEEAAISYDYTMPLVMLAGLGVAALILGFVLKVVDRKKGYGLELPNIKE</sequence>
<protein>
    <submittedName>
        <fullName evidence="2">Uncharacterized protein</fullName>
    </submittedName>
</protein>
<feature type="transmembrane region" description="Helical" evidence="1">
    <location>
        <begin position="25"/>
        <end position="45"/>
    </location>
</feature>
<evidence type="ECO:0000313" key="3">
    <source>
        <dbReference type="Proteomes" id="UP000018861"/>
    </source>
</evidence>
<organism evidence="2 3">
    <name type="scientific">Bacteroides pyogenes JCM 6292</name>
    <dbReference type="NCBI Taxonomy" id="1235809"/>
    <lineage>
        <taxon>Bacteria</taxon>
        <taxon>Pseudomonadati</taxon>
        <taxon>Bacteroidota</taxon>
        <taxon>Bacteroidia</taxon>
        <taxon>Bacteroidales</taxon>
        <taxon>Bacteroidaceae</taxon>
        <taxon>Bacteroides</taxon>
    </lineage>
</organism>
<keyword evidence="1" id="KW-0472">Membrane</keyword>
<comment type="caution">
    <text evidence="2">The sequence shown here is derived from an EMBL/GenBank/DDBJ whole genome shotgun (WGS) entry which is preliminary data.</text>
</comment>
<keyword evidence="1" id="KW-1133">Transmembrane helix</keyword>
<dbReference type="AlphaFoldDB" id="W4PB21"/>
<accession>W4PB21</accession>
<dbReference type="Proteomes" id="UP000018861">
    <property type="component" value="Unassembled WGS sequence"/>
</dbReference>
<name>W4PB21_9BACE</name>
<keyword evidence="1" id="KW-0812">Transmembrane</keyword>
<proteinExistence type="predicted"/>
<evidence type="ECO:0000313" key="2">
    <source>
        <dbReference type="EMBL" id="GAE16986.1"/>
    </source>
</evidence>